<feature type="domain" description="Cation efflux protein transmembrane" evidence="9">
    <location>
        <begin position="187"/>
        <end position="402"/>
    </location>
</feature>
<evidence type="ECO:0000256" key="6">
    <source>
        <dbReference type="ARBA" id="ARBA00022989"/>
    </source>
</evidence>
<feature type="compositionally biased region" description="Polar residues" evidence="8">
    <location>
        <begin position="73"/>
        <end position="87"/>
    </location>
</feature>
<dbReference type="Gramene" id="Mp3g01090.1">
    <property type="protein sequence ID" value="Mp3g01090.1.cds"/>
    <property type="gene ID" value="Mp3g01090"/>
</dbReference>
<evidence type="ECO:0000259" key="9">
    <source>
        <dbReference type="Pfam" id="PF01545"/>
    </source>
</evidence>
<evidence type="ECO:0000256" key="4">
    <source>
        <dbReference type="ARBA" id="ARBA00022554"/>
    </source>
</evidence>
<keyword evidence="5" id="KW-0812">Transmembrane</keyword>
<dbReference type="FunFam" id="1.20.1510.10:FF:000023">
    <property type="entry name" value="Metal tolerance protein C1"/>
    <property type="match status" value="1"/>
</dbReference>
<name>A0A2R6XNL6_MARPO</name>
<dbReference type="GO" id="GO:0008324">
    <property type="term" value="F:monoatomic cation transmembrane transporter activity"/>
    <property type="evidence" value="ECO:0000318"/>
    <property type="project" value="GO_Central"/>
</dbReference>
<dbReference type="EMBL" id="KZ772679">
    <property type="protein sequence ID" value="PTQ47693.1"/>
    <property type="molecule type" value="Genomic_DNA"/>
</dbReference>
<dbReference type="InterPro" id="IPR027469">
    <property type="entry name" value="Cation_efflux_TMD_sf"/>
</dbReference>
<sequence length="643" mass="69390">MRNLNQILRLRQSMALSFNSPANSRTFHNFAASLSSVISSRVLSNVGRENACQLSSRTSSDEDDESSHGLLASRQSGEGPSFASNSDFFPAGSRVSGAREPQLPIGVPANLCSGLALRFRQYMSSSCQRSSPEVGPWASRGRQRESELVGGPIWHTFRRGHMGHAHHTPGERDNTGKAGERVLRWGLWGDIFLAIGKGGAGFVSGSTAIIADAAHSVSDIALSGVALWSSKVASAPKDKEHPYGHGKFETVGALGISGMLLLTGGGIAWHAVETLQDFIPLMSELVQAATDSHHGHAEGGHQHGIDLEHPFVALSAAVVSIVVKEALYWQTKKVGEQQKSELLKASAWHHRSDAISSVVALVGVGGAMLGMPLLDPVAGLLVSGMIVKAGMETGYQSLQELVDSGVSESVLSPIRNTVLHVQGVEGCHHLRGRRMGSFIHVDAHIEVDPWLSVSAAYNIGEAVRHQLQKEHPEVAETFVHIEPADGGSKTVTPEEAEIEAHLHDHLTSHDNHPHGDDQHLTKRDLTKNGSKSDLLTNDSFLDGHCASSFEADSRQHSEIEQDVRRVVNADFREKMTIAHVTSHYLKGKVVVEVEVLMNPDISVRDAMAYANDAEEVILRKVYDISAVHVQLKLSKTLSESAPS</sequence>
<dbReference type="NCBIfam" id="TIGR01297">
    <property type="entry name" value="CDF"/>
    <property type="match status" value="1"/>
</dbReference>
<dbReference type="PANTHER" id="PTHR43840">
    <property type="entry name" value="MITOCHONDRIAL METAL TRANSPORTER 1-RELATED"/>
    <property type="match status" value="1"/>
</dbReference>
<evidence type="ECO:0000256" key="1">
    <source>
        <dbReference type="ARBA" id="ARBA00003168"/>
    </source>
</evidence>
<evidence type="ECO:0000256" key="3">
    <source>
        <dbReference type="ARBA" id="ARBA00022448"/>
    </source>
</evidence>
<accession>A0A2R6XNL6</accession>
<keyword evidence="7" id="KW-0472">Membrane</keyword>
<keyword evidence="12" id="KW-1185">Reference proteome</keyword>
<dbReference type="Gene3D" id="1.20.1510.10">
    <property type="entry name" value="Cation efflux protein transmembrane domain"/>
    <property type="match status" value="1"/>
</dbReference>
<dbReference type="InterPro" id="IPR002524">
    <property type="entry name" value="Cation_efflux"/>
</dbReference>
<gene>
    <name evidence="11" type="ORF">MARPO_0007s0103</name>
</gene>
<dbReference type="InterPro" id="IPR058533">
    <property type="entry name" value="Cation_efflux_TM"/>
</dbReference>
<evidence type="ECO:0000313" key="11">
    <source>
        <dbReference type="EMBL" id="PTQ47693.1"/>
    </source>
</evidence>
<keyword evidence="3" id="KW-0813">Transport</keyword>
<comment type="function">
    <text evidence="1">Involved in sequestration of excess metal in the cytoplasm into vacuoles to maintain metal homeostasis.</text>
</comment>
<dbReference type="OrthoDB" id="435980at2759"/>
<keyword evidence="4" id="KW-0926">Vacuole</keyword>
<dbReference type="SUPFAM" id="SSF160240">
    <property type="entry name" value="Cation efflux protein cytoplasmic domain-like"/>
    <property type="match status" value="2"/>
</dbReference>
<keyword evidence="6" id="KW-1133">Transmembrane helix</keyword>
<proteinExistence type="predicted"/>
<feature type="region of interest" description="Disordered" evidence="8">
    <location>
        <begin position="506"/>
        <end position="528"/>
    </location>
</feature>
<dbReference type="GO" id="GO:0005774">
    <property type="term" value="C:vacuolar membrane"/>
    <property type="evidence" value="ECO:0007669"/>
    <property type="project" value="UniProtKB-SubCell"/>
</dbReference>
<dbReference type="SUPFAM" id="SSF161111">
    <property type="entry name" value="Cation efflux protein transmembrane domain-like"/>
    <property type="match status" value="1"/>
</dbReference>
<dbReference type="Gene3D" id="3.30.70.1350">
    <property type="entry name" value="Cation efflux protein, cytoplasmic domain"/>
    <property type="match status" value="2"/>
</dbReference>
<comment type="subcellular location">
    <subcellularLocation>
        <location evidence="2">Vacuole membrane</location>
        <topology evidence="2">Multi-pass membrane protein</topology>
    </subcellularLocation>
</comment>
<reference evidence="12" key="1">
    <citation type="journal article" date="2017" name="Cell">
        <title>Insights into land plant evolution garnered from the Marchantia polymorpha genome.</title>
        <authorList>
            <person name="Bowman J.L."/>
            <person name="Kohchi T."/>
            <person name="Yamato K.T."/>
            <person name="Jenkins J."/>
            <person name="Shu S."/>
            <person name="Ishizaki K."/>
            <person name="Yamaoka S."/>
            <person name="Nishihama R."/>
            <person name="Nakamura Y."/>
            <person name="Berger F."/>
            <person name="Adam C."/>
            <person name="Aki S.S."/>
            <person name="Althoff F."/>
            <person name="Araki T."/>
            <person name="Arteaga-Vazquez M.A."/>
            <person name="Balasubrmanian S."/>
            <person name="Barry K."/>
            <person name="Bauer D."/>
            <person name="Boehm C.R."/>
            <person name="Briginshaw L."/>
            <person name="Caballero-Perez J."/>
            <person name="Catarino B."/>
            <person name="Chen F."/>
            <person name="Chiyoda S."/>
            <person name="Chovatia M."/>
            <person name="Davies K.M."/>
            <person name="Delmans M."/>
            <person name="Demura T."/>
            <person name="Dierschke T."/>
            <person name="Dolan L."/>
            <person name="Dorantes-Acosta A.E."/>
            <person name="Eklund D.M."/>
            <person name="Florent S.N."/>
            <person name="Flores-Sandoval E."/>
            <person name="Fujiyama A."/>
            <person name="Fukuzawa H."/>
            <person name="Galik B."/>
            <person name="Grimanelli D."/>
            <person name="Grimwood J."/>
            <person name="Grossniklaus U."/>
            <person name="Hamada T."/>
            <person name="Haseloff J."/>
            <person name="Hetherington A.J."/>
            <person name="Higo A."/>
            <person name="Hirakawa Y."/>
            <person name="Hundley H.N."/>
            <person name="Ikeda Y."/>
            <person name="Inoue K."/>
            <person name="Inoue S.I."/>
            <person name="Ishida S."/>
            <person name="Jia Q."/>
            <person name="Kakita M."/>
            <person name="Kanazawa T."/>
            <person name="Kawai Y."/>
            <person name="Kawashima T."/>
            <person name="Kennedy M."/>
            <person name="Kinose K."/>
            <person name="Kinoshita T."/>
            <person name="Kohara Y."/>
            <person name="Koide E."/>
            <person name="Komatsu K."/>
            <person name="Kopischke S."/>
            <person name="Kubo M."/>
            <person name="Kyozuka J."/>
            <person name="Lagercrantz U."/>
            <person name="Lin S.S."/>
            <person name="Lindquist E."/>
            <person name="Lipzen A.M."/>
            <person name="Lu C.W."/>
            <person name="De Luna E."/>
            <person name="Martienssen R.A."/>
            <person name="Minamino N."/>
            <person name="Mizutani M."/>
            <person name="Mizutani M."/>
            <person name="Mochizuki N."/>
            <person name="Monte I."/>
            <person name="Mosher R."/>
            <person name="Nagasaki H."/>
            <person name="Nakagami H."/>
            <person name="Naramoto S."/>
            <person name="Nishitani K."/>
            <person name="Ohtani M."/>
            <person name="Okamoto T."/>
            <person name="Okumura M."/>
            <person name="Phillips J."/>
            <person name="Pollak B."/>
            <person name="Reinders A."/>
            <person name="Rovekamp M."/>
            <person name="Sano R."/>
            <person name="Sawa S."/>
            <person name="Schmid M.W."/>
            <person name="Shirakawa M."/>
            <person name="Solano R."/>
            <person name="Spunde A."/>
            <person name="Suetsugu N."/>
            <person name="Sugano S."/>
            <person name="Sugiyama A."/>
            <person name="Sun R."/>
            <person name="Suzuki Y."/>
            <person name="Takenaka M."/>
            <person name="Takezawa D."/>
            <person name="Tomogane H."/>
            <person name="Tsuzuki M."/>
            <person name="Ueda T."/>
            <person name="Umeda M."/>
            <person name="Ward J.M."/>
            <person name="Watanabe Y."/>
            <person name="Yazaki K."/>
            <person name="Yokoyama R."/>
            <person name="Yoshitake Y."/>
            <person name="Yotsui I."/>
            <person name="Zachgo S."/>
            <person name="Schmutz J."/>
        </authorList>
    </citation>
    <scope>NUCLEOTIDE SEQUENCE [LARGE SCALE GENOMIC DNA]</scope>
    <source>
        <strain evidence="12">Tak-1</strain>
    </source>
</reference>
<organism evidence="11 12">
    <name type="scientific">Marchantia polymorpha</name>
    <name type="common">Common liverwort</name>
    <name type="synonym">Marchantia aquatica</name>
    <dbReference type="NCBI Taxonomy" id="3197"/>
    <lineage>
        <taxon>Eukaryota</taxon>
        <taxon>Viridiplantae</taxon>
        <taxon>Streptophyta</taxon>
        <taxon>Embryophyta</taxon>
        <taxon>Marchantiophyta</taxon>
        <taxon>Marchantiopsida</taxon>
        <taxon>Marchantiidae</taxon>
        <taxon>Marchantiales</taxon>
        <taxon>Marchantiaceae</taxon>
        <taxon>Marchantia</taxon>
    </lineage>
</organism>
<dbReference type="Pfam" id="PF16916">
    <property type="entry name" value="ZT_dimer"/>
    <property type="match status" value="1"/>
</dbReference>
<evidence type="ECO:0000259" key="10">
    <source>
        <dbReference type="Pfam" id="PF16916"/>
    </source>
</evidence>
<feature type="domain" description="Cation efflux protein cytoplasmic" evidence="10">
    <location>
        <begin position="409"/>
        <end position="483"/>
    </location>
</feature>
<evidence type="ECO:0000256" key="7">
    <source>
        <dbReference type="ARBA" id="ARBA00023136"/>
    </source>
</evidence>
<protein>
    <submittedName>
        <fullName evidence="11">Uncharacterized protein</fullName>
    </submittedName>
</protein>
<dbReference type="InterPro" id="IPR050291">
    <property type="entry name" value="CDF_Transporter"/>
</dbReference>
<dbReference type="AlphaFoldDB" id="A0A2R6XNL6"/>
<feature type="region of interest" description="Disordered" evidence="8">
    <location>
        <begin position="51"/>
        <end position="88"/>
    </location>
</feature>
<evidence type="ECO:0000256" key="8">
    <source>
        <dbReference type="SAM" id="MobiDB-lite"/>
    </source>
</evidence>
<dbReference type="PANTHER" id="PTHR43840:SF15">
    <property type="entry name" value="MITOCHONDRIAL METAL TRANSPORTER 1-RELATED"/>
    <property type="match status" value="1"/>
</dbReference>
<dbReference type="InterPro" id="IPR027470">
    <property type="entry name" value="Cation_efflux_CTD"/>
</dbReference>
<evidence type="ECO:0000256" key="5">
    <source>
        <dbReference type="ARBA" id="ARBA00022692"/>
    </source>
</evidence>
<dbReference type="InterPro" id="IPR036837">
    <property type="entry name" value="Cation_efflux_CTD_sf"/>
</dbReference>
<feature type="compositionally biased region" description="Basic and acidic residues" evidence="8">
    <location>
        <begin position="506"/>
        <end position="526"/>
    </location>
</feature>
<evidence type="ECO:0000313" key="12">
    <source>
        <dbReference type="Proteomes" id="UP000244005"/>
    </source>
</evidence>
<dbReference type="Pfam" id="PF01545">
    <property type="entry name" value="Cation_efflux"/>
    <property type="match status" value="1"/>
</dbReference>
<evidence type="ECO:0000256" key="2">
    <source>
        <dbReference type="ARBA" id="ARBA00004128"/>
    </source>
</evidence>
<dbReference type="Proteomes" id="UP000244005">
    <property type="component" value="Unassembled WGS sequence"/>
</dbReference>
<dbReference type="FunFam" id="3.30.70.1350:FF:000008">
    <property type="entry name" value="Metal tolerance protein C1"/>
    <property type="match status" value="1"/>
</dbReference>
<dbReference type="GO" id="GO:0016020">
    <property type="term" value="C:membrane"/>
    <property type="evidence" value="ECO:0000318"/>
    <property type="project" value="GO_Central"/>
</dbReference>